<name>A0A239SXP3_9STRE</name>
<feature type="transmembrane region" description="Helical" evidence="1">
    <location>
        <begin position="201"/>
        <end position="227"/>
    </location>
</feature>
<accession>A0A239SXP3</accession>
<dbReference type="eggNOG" id="COG4485">
    <property type="taxonomic scope" value="Bacteria"/>
</dbReference>
<feature type="transmembrane region" description="Helical" evidence="1">
    <location>
        <begin position="531"/>
        <end position="548"/>
    </location>
</feature>
<feature type="transmembrane region" description="Helical" evidence="1">
    <location>
        <begin position="91"/>
        <end position="111"/>
    </location>
</feature>
<dbReference type="PANTHER" id="PTHR38454">
    <property type="entry name" value="INTEGRAL MEMBRANE PROTEIN-RELATED"/>
    <property type="match status" value="1"/>
</dbReference>
<keyword evidence="3" id="KW-1185">Reference proteome</keyword>
<dbReference type="AlphaFoldDB" id="A0A239SXP3"/>
<dbReference type="NCBIfam" id="NF047589">
    <property type="entry name" value="GlcsyltransPgfM1Strep"/>
    <property type="match status" value="1"/>
</dbReference>
<feature type="transmembrane region" description="Helical" evidence="1">
    <location>
        <begin position="945"/>
        <end position="963"/>
    </location>
</feature>
<dbReference type="STRING" id="1123308.GCA_000380085_01354"/>
<keyword evidence="1" id="KW-1133">Transmembrane helix</keyword>
<evidence type="ECO:0000313" key="3">
    <source>
        <dbReference type="Proteomes" id="UP000215185"/>
    </source>
</evidence>
<feature type="transmembrane region" description="Helical" evidence="1">
    <location>
        <begin position="117"/>
        <end position="140"/>
    </location>
</feature>
<organism evidence="2 3">
    <name type="scientific">Streptococcus merionis</name>
    <dbReference type="NCBI Taxonomy" id="400065"/>
    <lineage>
        <taxon>Bacteria</taxon>
        <taxon>Bacillati</taxon>
        <taxon>Bacillota</taxon>
        <taxon>Bacilli</taxon>
        <taxon>Lactobacillales</taxon>
        <taxon>Streptococcaceae</taxon>
        <taxon>Streptococcus</taxon>
    </lineage>
</organism>
<sequence>MKRLFVNAWAWMSSLKTDQKRQVLVASTLAPMVIMAVVWVLMDVFPFGRKTLMAVDFGQQYIGLYAFLKKTILTGDWSGFFYSFSKSIGGAMIGIWGFNLISPFNLIYVLLPLSQLKWGVFLTIWLRYGAMGLAFALLLIKRYRAMSYNLWLIPLMATAYTLSGMIVSYQMNPIFYDAMIMLPLVIWRLEELMDGGKPYRYMLMLSLAMLFHFYMGYMICLFVALYACYYASPHLEIEGNWKVKLKAFVQPIKRVVFYSILAVTAVFFLLYPIFLNLLRSKGAYESPMTFSFAMQINPLDILSKLMIGGFDNESSWSAGPNLPNIYVGAFALVGFILYFFQAEVHRYRKIAAGIISLVFFVSIVNEFVSKIWHMGQNPAGFFYRFSWIISFFMVFLAYQALREEKRLKRQWLGLGALLSILIVAYVQYNHEDYTYIAIKQPEKITQFVANHQSLLILTGMAIASGLAYLSWRQFANKPGLRYFHLALVLVALPALLYALAKGVLFSQTSLTLLTWLFALVFVHVQSKGKTLWIILLIVTGLELSYNAYRSQVTLGYADAYKFTDVTKTMNRLSDVIEDKNTAGFYRVGSSFVYSKNDPFLASYPGLSTFSSNMERSTVALFNFMGDVGGNAATFYANGTLLTDSLYSVRYYIERKPYTNEDAEQHPDWNLFGRNANRTDLEATFQKFYEDHRFIIYENPNVFSAAFGTNELTRNIKFGLNNPVANQNIILSSMSGQEKKYFEHVGIPTIELTNMEEVEENGKRLYRRIDKTIPGSVEIIFTPQTNMTYYFQAPYGLRSSMGEISVLLNNQWYNYTQSYDQVQLWNLTDRTAGKEMRLKFETSQLDEIDMTNMALVRADQAAIQAVLDKRMAQNMTVTKWTNTTIEGNVTITDNSTVMMTSIPYNPGWTVKVDGKKVETTEAWGSLLSFPITSGKHQISMHFVPEGFVVGCLVSLLSWVIIWYLKRKDDQSKGGYEVSGKELEQSK</sequence>
<dbReference type="RefSeq" id="WP_018373902.1">
    <property type="nucleotide sequence ID" value="NZ_LT906439.1"/>
</dbReference>
<keyword evidence="1 2" id="KW-0812">Transmembrane</keyword>
<feature type="transmembrane region" description="Helical" evidence="1">
    <location>
        <begin position="62"/>
        <end position="84"/>
    </location>
</feature>
<evidence type="ECO:0000256" key="1">
    <source>
        <dbReference type="SAM" id="Phobius"/>
    </source>
</evidence>
<feature type="transmembrane region" description="Helical" evidence="1">
    <location>
        <begin position="505"/>
        <end position="524"/>
    </location>
</feature>
<feature type="transmembrane region" description="Helical" evidence="1">
    <location>
        <begin position="352"/>
        <end position="369"/>
    </location>
</feature>
<gene>
    <name evidence="2" type="ORF">SAMEA4412692_01795</name>
</gene>
<feature type="transmembrane region" description="Helical" evidence="1">
    <location>
        <begin position="255"/>
        <end position="278"/>
    </location>
</feature>
<reference evidence="2 3" key="1">
    <citation type="submission" date="2017-06" db="EMBL/GenBank/DDBJ databases">
        <authorList>
            <consortium name="Pathogen Informatics"/>
        </authorList>
    </citation>
    <scope>NUCLEOTIDE SEQUENCE [LARGE SCALE GENOMIC DNA]</scope>
    <source>
        <strain evidence="2 3">NCTC13788</strain>
    </source>
</reference>
<dbReference type="EMBL" id="LT906439">
    <property type="protein sequence ID" value="SNU90271.1"/>
    <property type="molecule type" value="Genomic_DNA"/>
</dbReference>
<protein>
    <submittedName>
        <fullName evidence="2">Transmembrane protein</fullName>
    </submittedName>
</protein>
<feature type="transmembrane region" description="Helical" evidence="1">
    <location>
        <begin position="448"/>
        <end position="470"/>
    </location>
</feature>
<proteinExistence type="predicted"/>
<dbReference type="KEGG" id="smen:SAMEA4412692_1795"/>
<feature type="transmembrane region" description="Helical" evidence="1">
    <location>
        <begin position="411"/>
        <end position="428"/>
    </location>
</feature>
<dbReference type="Pfam" id="PF09586">
    <property type="entry name" value="YfhO"/>
    <property type="match status" value="1"/>
</dbReference>
<feature type="transmembrane region" description="Helical" evidence="1">
    <location>
        <begin position="147"/>
        <end position="167"/>
    </location>
</feature>
<feature type="transmembrane region" description="Helical" evidence="1">
    <location>
        <begin position="21"/>
        <end position="42"/>
    </location>
</feature>
<dbReference type="Proteomes" id="UP000215185">
    <property type="component" value="Chromosome 1"/>
</dbReference>
<dbReference type="InterPro" id="IPR018580">
    <property type="entry name" value="Uncharacterised_YfhO"/>
</dbReference>
<feature type="transmembrane region" description="Helical" evidence="1">
    <location>
        <begin position="381"/>
        <end position="399"/>
    </location>
</feature>
<feature type="transmembrane region" description="Helical" evidence="1">
    <location>
        <begin position="482"/>
        <end position="499"/>
    </location>
</feature>
<keyword evidence="1" id="KW-0472">Membrane</keyword>
<dbReference type="PANTHER" id="PTHR38454:SF1">
    <property type="entry name" value="INTEGRAL MEMBRANE PROTEIN"/>
    <property type="match status" value="1"/>
</dbReference>
<feature type="transmembrane region" description="Helical" evidence="1">
    <location>
        <begin position="322"/>
        <end position="340"/>
    </location>
</feature>
<evidence type="ECO:0000313" key="2">
    <source>
        <dbReference type="EMBL" id="SNU90271.1"/>
    </source>
</evidence>